<dbReference type="PANTHER" id="PTHR31232">
    <property type="match status" value="1"/>
</dbReference>
<dbReference type="GO" id="GO:0060320">
    <property type="term" value="P:rejection of self pollen"/>
    <property type="evidence" value="ECO:0007669"/>
    <property type="project" value="UniProtKB-KW"/>
</dbReference>
<comment type="caution">
    <text evidence="8">The sequence shown here is derived from an EMBL/GenBank/DDBJ whole genome shotgun (WGS) entry which is preliminary data.</text>
</comment>
<dbReference type="Pfam" id="PF05938">
    <property type="entry name" value="Self-incomp_S1"/>
    <property type="match status" value="1"/>
</dbReference>
<evidence type="ECO:0000256" key="4">
    <source>
        <dbReference type="ARBA" id="ARBA00022525"/>
    </source>
</evidence>
<feature type="transmembrane region" description="Helical" evidence="7">
    <location>
        <begin position="36"/>
        <end position="58"/>
    </location>
</feature>
<dbReference type="PANTHER" id="PTHR31232:SF43">
    <property type="entry name" value="S-PROTEIN HOMOLOG 29-RELATED"/>
    <property type="match status" value="1"/>
</dbReference>
<dbReference type="Proteomes" id="UP000811609">
    <property type="component" value="Chromosome 14"/>
</dbReference>
<keyword evidence="7" id="KW-0472">Membrane</keyword>
<evidence type="ECO:0000256" key="6">
    <source>
        <dbReference type="RuleBase" id="RU367044"/>
    </source>
</evidence>
<keyword evidence="4 6" id="KW-0964">Secreted</keyword>
<keyword evidence="7" id="KW-0812">Transmembrane</keyword>
<dbReference type="InterPro" id="IPR010264">
    <property type="entry name" value="Self-incomp_S1"/>
</dbReference>
<evidence type="ECO:0000256" key="7">
    <source>
        <dbReference type="SAM" id="Phobius"/>
    </source>
</evidence>
<evidence type="ECO:0000256" key="2">
    <source>
        <dbReference type="ARBA" id="ARBA00005581"/>
    </source>
</evidence>
<protein>
    <recommendedName>
        <fullName evidence="6">S-protein homolog</fullName>
    </recommendedName>
</protein>
<name>A0A8T1NHH2_CARIL</name>
<keyword evidence="9" id="KW-1185">Reference proteome</keyword>
<evidence type="ECO:0000256" key="5">
    <source>
        <dbReference type="ARBA" id="ARBA00022729"/>
    </source>
</evidence>
<evidence type="ECO:0000256" key="1">
    <source>
        <dbReference type="ARBA" id="ARBA00004613"/>
    </source>
</evidence>
<sequence>MHVKKLRYSKFSPPYQNLACKQIINMIMMRSKVHDVLLLIVLLQLVFFVTTFDMVTGYHDRVHLRISNELDVGIDLQLHCKSRDNDLGEHLLHYNNSYYEFSFRPRYFGSTLFYCSFRWNTDGCSKLYWFDIYDYNRDGNRCSECYWKALLNGPCMLNHNDNQYDLCYSWNY</sequence>
<dbReference type="AlphaFoldDB" id="A0A8T1NHH2"/>
<reference evidence="8" key="1">
    <citation type="submission" date="2020-12" db="EMBL/GenBank/DDBJ databases">
        <title>WGS assembly of Carya illinoinensis cv. Pawnee.</title>
        <authorList>
            <person name="Platts A."/>
            <person name="Shu S."/>
            <person name="Wright S."/>
            <person name="Barry K."/>
            <person name="Edger P."/>
            <person name="Pires J.C."/>
            <person name="Schmutz J."/>
        </authorList>
    </citation>
    <scope>NUCLEOTIDE SEQUENCE</scope>
    <source>
        <tissue evidence="8">Leaf</tissue>
    </source>
</reference>
<keyword evidence="3 6" id="KW-0713">Self-incompatibility</keyword>
<organism evidence="8 9">
    <name type="scientific">Carya illinoinensis</name>
    <name type="common">Pecan</name>
    <dbReference type="NCBI Taxonomy" id="32201"/>
    <lineage>
        <taxon>Eukaryota</taxon>
        <taxon>Viridiplantae</taxon>
        <taxon>Streptophyta</taxon>
        <taxon>Embryophyta</taxon>
        <taxon>Tracheophyta</taxon>
        <taxon>Spermatophyta</taxon>
        <taxon>Magnoliopsida</taxon>
        <taxon>eudicotyledons</taxon>
        <taxon>Gunneridae</taxon>
        <taxon>Pentapetalae</taxon>
        <taxon>rosids</taxon>
        <taxon>fabids</taxon>
        <taxon>Fagales</taxon>
        <taxon>Juglandaceae</taxon>
        <taxon>Carya</taxon>
    </lineage>
</organism>
<evidence type="ECO:0000313" key="8">
    <source>
        <dbReference type="EMBL" id="KAG6629845.1"/>
    </source>
</evidence>
<comment type="subcellular location">
    <subcellularLocation>
        <location evidence="1 6">Secreted</location>
    </subcellularLocation>
</comment>
<dbReference type="GO" id="GO:0005576">
    <property type="term" value="C:extracellular region"/>
    <property type="evidence" value="ECO:0007669"/>
    <property type="project" value="UniProtKB-SubCell"/>
</dbReference>
<evidence type="ECO:0000256" key="3">
    <source>
        <dbReference type="ARBA" id="ARBA00022471"/>
    </source>
</evidence>
<dbReference type="EMBL" id="CM031822">
    <property type="protein sequence ID" value="KAG6629845.1"/>
    <property type="molecule type" value="Genomic_DNA"/>
</dbReference>
<keyword evidence="7" id="KW-1133">Transmembrane helix</keyword>
<evidence type="ECO:0000313" key="9">
    <source>
        <dbReference type="Proteomes" id="UP000811609"/>
    </source>
</evidence>
<comment type="similarity">
    <text evidence="2 6">Belongs to the plant self-incompatibility (S1) protein family.</text>
</comment>
<accession>A0A8T1NHH2</accession>
<proteinExistence type="inferred from homology"/>
<gene>
    <name evidence="8" type="ORF">CIPAW_14G113300</name>
</gene>
<keyword evidence="5" id="KW-0732">Signal</keyword>